<keyword evidence="2" id="KW-0433">Leucine-rich repeat</keyword>
<evidence type="ECO:0000256" key="8">
    <source>
        <dbReference type="SAM" id="Phobius"/>
    </source>
</evidence>
<gene>
    <name evidence="11" type="ORF">LIER_09119</name>
</gene>
<evidence type="ECO:0000256" key="7">
    <source>
        <dbReference type="ARBA" id="ARBA00023136"/>
    </source>
</evidence>
<evidence type="ECO:0000313" key="11">
    <source>
        <dbReference type="EMBL" id="GAA0150108.1"/>
    </source>
</evidence>
<dbReference type="GO" id="GO:0016020">
    <property type="term" value="C:membrane"/>
    <property type="evidence" value="ECO:0007669"/>
    <property type="project" value="UniProtKB-SubCell"/>
</dbReference>
<dbReference type="InterPro" id="IPR032675">
    <property type="entry name" value="LRR_dom_sf"/>
</dbReference>
<dbReference type="FunFam" id="3.80.10.10:FF:000129">
    <property type="entry name" value="Leucine-rich repeat receptor-like kinase"/>
    <property type="match status" value="1"/>
</dbReference>
<evidence type="ECO:0000256" key="2">
    <source>
        <dbReference type="ARBA" id="ARBA00022614"/>
    </source>
</evidence>
<name>A0AAV3PIV9_LITER</name>
<dbReference type="Pfam" id="PF13855">
    <property type="entry name" value="LRR_8"/>
    <property type="match status" value="1"/>
</dbReference>
<evidence type="ECO:0000313" key="12">
    <source>
        <dbReference type="Proteomes" id="UP001454036"/>
    </source>
</evidence>
<evidence type="ECO:0000256" key="1">
    <source>
        <dbReference type="ARBA" id="ARBA00004167"/>
    </source>
</evidence>
<evidence type="ECO:0000256" key="4">
    <source>
        <dbReference type="ARBA" id="ARBA00022729"/>
    </source>
</evidence>
<dbReference type="SUPFAM" id="SSF52058">
    <property type="entry name" value="L domain-like"/>
    <property type="match status" value="1"/>
</dbReference>
<organism evidence="11 12">
    <name type="scientific">Lithospermum erythrorhizon</name>
    <name type="common">Purple gromwell</name>
    <name type="synonym">Lithospermum officinale var. erythrorhizon</name>
    <dbReference type="NCBI Taxonomy" id="34254"/>
    <lineage>
        <taxon>Eukaryota</taxon>
        <taxon>Viridiplantae</taxon>
        <taxon>Streptophyta</taxon>
        <taxon>Embryophyta</taxon>
        <taxon>Tracheophyta</taxon>
        <taxon>Spermatophyta</taxon>
        <taxon>Magnoliopsida</taxon>
        <taxon>eudicotyledons</taxon>
        <taxon>Gunneridae</taxon>
        <taxon>Pentapetalae</taxon>
        <taxon>asterids</taxon>
        <taxon>lamiids</taxon>
        <taxon>Boraginales</taxon>
        <taxon>Boraginaceae</taxon>
        <taxon>Boraginoideae</taxon>
        <taxon>Lithospermeae</taxon>
        <taxon>Lithospermum</taxon>
    </lineage>
</organism>
<proteinExistence type="predicted"/>
<evidence type="ECO:0000256" key="3">
    <source>
        <dbReference type="ARBA" id="ARBA00022692"/>
    </source>
</evidence>
<feature type="chain" id="PRO_5043551061" description="Malectin-like domain-containing protein" evidence="9">
    <location>
        <begin position="23"/>
        <end position="556"/>
    </location>
</feature>
<accession>A0AAV3PIV9</accession>
<comment type="subcellular location">
    <subcellularLocation>
        <location evidence="1">Membrane</location>
        <topology evidence="1">Single-pass membrane protein</topology>
    </subcellularLocation>
</comment>
<keyword evidence="6 8" id="KW-1133">Transmembrane helix</keyword>
<feature type="signal peptide" evidence="9">
    <location>
        <begin position="1"/>
        <end position="22"/>
    </location>
</feature>
<keyword evidence="5" id="KW-0677">Repeat</keyword>
<evidence type="ECO:0000256" key="5">
    <source>
        <dbReference type="ARBA" id="ARBA00022737"/>
    </source>
</evidence>
<keyword evidence="12" id="KW-1185">Reference proteome</keyword>
<protein>
    <recommendedName>
        <fullName evidence="10">Malectin-like domain-containing protein</fullName>
    </recommendedName>
</protein>
<keyword evidence="4 9" id="KW-0732">Signal</keyword>
<dbReference type="EMBL" id="BAABME010001529">
    <property type="protein sequence ID" value="GAA0150108.1"/>
    <property type="molecule type" value="Genomic_DNA"/>
</dbReference>
<dbReference type="AlphaFoldDB" id="A0AAV3PIV9"/>
<evidence type="ECO:0000256" key="6">
    <source>
        <dbReference type="ARBA" id="ARBA00022989"/>
    </source>
</evidence>
<feature type="transmembrane region" description="Helical" evidence="8">
    <location>
        <begin position="517"/>
        <end position="542"/>
    </location>
</feature>
<dbReference type="PANTHER" id="PTHR45631:SF202">
    <property type="entry name" value="SENESCENCE-INDUCED RECEPTOR-LIKE SERINE_THREONINE-PROTEIN KINASE"/>
    <property type="match status" value="1"/>
</dbReference>
<sequence>MFNYFLLSLILVFALPQDVTKAQNDQPGFISIDCGLQGPNYTDTDISDMYYTSDTGFVDSGVSRSVSSVYVSDSDITQQLKTLRYFPEGSRNCYTLRPVQGKEGRYLIRARFMYGNYDGLNQPPTFDLYIGLQYWETVTITADTLVARREIIHSPSSEYINVCLVKTSPGIPFITTLELRPLPAEMYETKVPVPRGSLNLFFRFNMNASEDYYIRFNDDTYDRFWTASNLTDTIQLSTERPIVSNIFAPPQLVMSTALTPTNTSDGRLRISWVTNITDKFFLYLHFAELELLAPNQSRTFDIIINGIPWYRGLTPTYLSTNTIYDTEPLPSNTTNEVELVKTANSTLLPLLNAIELYALIEFPLQETQDGDVAAMLSIKSTYNLIQNWQGDPCGPESFQWIGVNCSANDDSNAPRITSLNLSSKKLVGSIAPAIFELKALRTLDLSNNNLGGTVPEFLAELQSLTVLKLKGNNFSQPFPQQLLNKANSGTLTFEYDNSSDDVCHSESCNNKKKKKSIVVPIAAAVGGVLFIICASLLAFFIIRSRKPKGMQFQILS</sequence>
<dbReference type="Pfam" id="PF12819">
    <property type="entry name" value="Malectin_like"/>
    <property type="match status" value="1"/>
</dbReference>
<dbReference type="InterPro" id="IPR024788">
    <property type="entry name" value="Malectin-like_Carb-bd_dom"/>
</dbReference>
<keyword evidence="7 8" id="KW-0472">Membrane</keyword>
<evidence type="ECO:0000256" key="9">
    <source>
        <dbReference type="SAM" id="SignalP"/>
    </source>
</evidence>
<evidence type="ECO:0000259" key="10">
    <source>
        <dbReference type="Pfam" id="PF12819"/>
    </source>
</evidence>
<dbReference type="InterPro" id="IPR001611">
    <property type="entry name" value="Leu-rich_rpt"/>
</dbReference>
<reference evidence="11 12" key="1">
    <citation type="submission" date="2024-01" db="EMBL/GenBank/DDBJ databases">
        <title>The complete chloroplast genome sequence of Lithospermum erythrorhizon: insights into the phylogenetic relationship among Boraginaceae species and the maternal lineages of purple gromwells.</title>
        <authorList>
            <person name="Okada T."/>
            <person name="Watanabe K."/>
        </authorList>
    </citation>
    <scope>NUCLEOTIDE SEQUENCE [LARGE SCALE GENOMIC DNA]</scope>
</reference>
<keyword evidence="3 8" id="KW-0812">Transmembrane</keyword>
<dbReference type="Proteomes" id="UP001454036">
    <property type="component" value="Unassembled WGS sequence"/>
</dbReference>
<comment type="caution">
    <text evidence="11">The sequence shown here is derived from an EMBL/GenBank/DDBJ whole genome shotgun (WGS) entry which is preliminary data.</text>
</comment>
<dbReference type="PANTHER" id="PTHR45631">
    <property type="entry name" value="OS07G0107800 PROTEIN-RELATED"/>
    <property type="match status" value="1"/>
</dbReference>
<feature type="domain" description="Malectin-like" evidence="10">
    <location>
        <begin position="32"/>
        <end position="358"/>
    </location>
</feature>
<dbReference type="Gene3D" id="3.80.10.10">
    <property type="entry name" value="Ribonuclease Inhibitor"/>
    <property type="match status" value="1"/>
</dbReference>